<comment type="similarity">
    <text evidence="1">Belongs to the SorC transcriptional regulatory family.</text>
</comment>
<accession>A0A6N7W4K3</accession>
<dbReference type="AlphaFoldDB" id="A0A6N7W4K3"/>
<keyword evidence="5" id="KW-0238">DNA-binding</keyword>
<evidence type="ECO:0000256" key="2">
    <source>
        <dbReference type="ARBA" id="ARBA00010641"/>
    </source>
</evidence>
<dbReference type="EMBL" id="VULO01000001">
    <property type="protein sequence ID" value="MSS83382.1"/>
    <property type="molecule type" value="Genomic_DNA"/>
</dbReference>
<feature type="domain" description="Sugar-binding" evidence="7">
    <location>
        <begin position="48"/>
        <end position="300"/>
    </location>
</feature>
<dbReference type="GO" id="GO:0016987">
    <property type="term" value="F:sigma factor activity"/>
    <property type="evidence" value="ECO:0007669"/>
    <property type="project" value="UniProtKB-KW"/>
</dbReference>
<dbReference type="Pfam" id="PF04198">
    <property type="entry name" value="Sugar-bind"/>
    <property type="match status" value="1"/>
</dbReference>
<dbReference type="InterPro" id="IPR013249">
    <property type="entry name" value="RNA_pol_sigma70_r4_t2"/>
</dbReference>
<reference evidence="9 10" key="1">
    <citation type="submission" date="2019-08" db="EMBL/GenBank/DDBJ databases">
        <title>In-depth cultivation of the pig gut microbiome towards novel bacterial diversity and tailored functional studies.</title>
        <authorList>
            <person name="Wylensek D."/>
            <person name="Hitch T.C.A."/>
            <person name="Clavel T."/>
        </authorList>
    </citation>
    <scope>NUCLEOTIDE SEQUENCE [LARGE SCALE GENOMIC DNA]</scope>
    <source>
        <strain evidence="9 10">WB03_NA08</strain>
    </source>
</reference>
<dbReference type="Proteomes" id="UP000470875">
    <property type="component" value="Unassembled WGS sequence"/>
</dbReference>
<dbReference type="InterPro" id="IPR037171">
    <property type="entry name" value="NagB/RpiA_transferase-like"/>
</dbReference>
<dbReference type="SUPFAM" id="SSF100950">
    <property type="entry name" value="NagB/RpiA/CoA transferase-like"/>
    <property type="match status" value="1"/>
</dbReference>
<proteinExistence type="inferred from homology"/>
<organism evidence="9 10">
    <name type="scientific">Scrofimicrobium canadense</name>
    <dbReference type="NCBI Taxonomy" id="2652290"/>
    <lineage>
        <taxon>Bacteria</taxon>
        <taxon>Bacillati</taxon>
        <taxon>Actinomycetota</taxon>
        <taxon>Actinomycetes</taxon>
        <taxon>Actinomycetales</taxon>
        <taxon>Actinomycetaceae</taxon>
        <taxon>Scrofimicrobium</taxon>
    </lineage>
</organism>
<dbReference type="Gene3D" id="3.40.50.1360">
    <property type="match status" value="1"/>
</dbReference>
<keyword evidence="6" id="KW-0804">Transcription</keyword>
<dbReference type="PANTHER" id="PTHR34294">
    <property type="entry name" value="TRANSCRIPTIONAL REGULATOR-RELATED"/>
    <property type="match status" value="1"/>
</dbReference>
<keyword evidence="4" id="KW-0731">Sigma factor</keyword>
<dbReference type="InterPro" id="IPR036388">
    <property type="entry name" value="WH-like_DNA-bd_sf"/>
</dbReference>
<evidence type="ECO:0000259" key="8">
    <source>
        <dbReference type="Pfam" id="PF08281"/>
    </source>
</evidence>
<sequence length="307" mass="32431">MHYLQGLTMEAIAGQMGVSRSTVSRLLSFARESGLVHISVEAPPVSRSSLGGQLRREFGVNAWVVPVRSAAPDISRLGDVAQVCANHLSSLMEPGMTLGIAWGNTTSAITPNLPGRKLRGTTVVQLNGAANASESGMPYADAIISQAATAFGAKMVHFPVPAFFDYPETKNAMWRERSVRRVLETIESCDIALFGVGAMSGRLPSHVYSAGFLDESEIDAARQDGVVGDVCTVLMRQDGSTDMALNARASGPPPSQLRRIPRRICAVAGDSKAGPLLGALRAGVVTDLVVDSSLATRVLSISNGRSR</sequence>
<evidence type="ECO:0000256" key="1">
    <source>
        <dbReference type="ARBA" id="ARBA00010466"/>
    </source>
</evidence>
<evidence type="ECO:0000259" key="7">
    <source>
        <dbReference type="Pfam" id="PF04198"/>
    </source>
</evidence>
<evidence type="ECO:0000256" key="6">
    <source>
        <dbReference type="ARBA" id="ARBA00023163"/>
    </source>
</evidence>
<evidence type="ECO:0000313" key="10">
    <source>
        <dbReference type="Proteomes" id="UP000470875"/>
    </source>
</evidence>
<keyword evidence="10" id="KW-1185">Reference proteome</keyword>
<dbReference type="PANTHER" id="PTHR34294:SF1">
    <property type="entry name" value="TRANSCRIPTIONAL REGULATOR LSRR"/>
    <property type="match status" value="1"/>
</dbReference>
<dbReference type="InterPro" id="IPR007324">
    <property type="entry name" value="Sugar-bd_dom_put"/>
</dbReference>
<keyword evidence="3" id="KW-0805">Transcription regulation</keyword>
<dbReference type="GO" id="GO:0006352">
    <property type="term" value="P:DNA-templated transcription initiation"/>
    <property type="evidence" value="ECO:0007669"/>
    <property type="project" value="InterPro"/>
</dbReference>
<evidence type="ECO:0000256" key="5">
    <source>
        <dbReference type="ARBA" id="ARBA00023125"/>
    </source>
</evidence>
<gene>
    <name evidence="9" type="ORF">FYJ24_01105</name>
</gene>
<evidence type="ECO:0000313" key="9">
    <source>
        <dbReference type="EMBL" id="MSS83382.1"/>
    </source>
</evidence>
<evidence type="ECO:0000256" key="4">
    <source>
        <dbReference type="ARBA" id="ARBA00023082"/>
    </source>
</evidence>
<evidence type="ECO:0000256" key="3">
    <source>
        <dbReference type="ARBA" id="ARBA00023015"/>
    </source>
</evidence>
<comment type="similarity">
    <text evidence="2">Belongs to the sigma-70 factor family. ECF subfamily.</text>
</comment>
<feature type="domain" description="RNA polymerase sigma factor 70 region 4 type 2" evidence="8">
    <location>
        <begin position="1"/>
        <end position="32"/>
    </location>
</feature>
<dbReference type="GO" id="GO:0003677">
    <property type="term" value="F:DNA binding"/>
    <property type="evidence" value="ECO:0007669"/>
    <property type="project" value="UniProtKB-KW"/>
</dbReference>
<protein>
    <submittedName>
        <fullName evidence="9">Transcriptional regulator</fullName>
    </submittedName>
</protein>
<dbReference type="InterPro" id="IPR051054">
    <property type="entry name" value="SorC_transcr_regulators"/>
</dbReference>
<dbReference type="GO" id="GO:0030246">
    <property type="term" value="F:carbohydrate binding"/>
    <property type="evidence" value="ECO:0007669"/>
    <property type="project" value="InterPro"/>
</dbReference>
<dbReference type="Gene3D" id="1.10.10.10">
    <property type="entry name" value="Winged helix-like DNA-binding domain superfamily/Winged helix DNA-binding domain"/>
    <property type="match status" value="1"/>
</dbReference>
<comment type="caution">
    <text evidence="9">The sequence shown here is derived from an EMBL/GenBank/DDBJ whole genome shotgun (WGS) entry which is preliminary data.</text>
</comment>
<dbReference type="Pfam" id="PF08281">
    <property type="entry name" value="Sigma70_r4_2"/>
    <property type="match status" value="1"/>
</dbReference>
<name>A0A6N7W4K3_9ACTO</name>